<proteinExistence type="predicted"/>
<dbReference type="InterPro" id="IPR051055">
    <property type="entry name" value="PIF1_helicase"/>
</dbReference>
<dbReference type="SUPFAM" id="SSF52540">
    <property type="entry name" value="P-loop containing nucleoside triphosphate hydrolases"/>
    <property type="match status" value="1"/>
</dbReference>
<evidence type="ECO:0008006" key="3">
    <source>
        <dbReference type="Google" id="ProtNLM"/>
    </source>
</evidence>
<gene>
    <name evidence="1" type="ORF">pdam_00024375</name>
</gene>
<name>A0A3M6TA73_POCDA</name>
<protein>
    <recommendedName>
        <fullName evidence="3">ATP-dependent DNA helicase</fullName>
    </recommendedName>
</protein>
<organism evidence="1 2">
    <name type="scientific">Pocillopora damicornis</name>
    <name type="common">Cauliflower coral</name>
    <name type="synonym">Millepora damicornis</name>
    <dbReference type="NCBI Taxonomy" id="46731"/>
    <lineage>
        <taxon>Eukaryota</taxon>
        <taxon>Metazoa</taxon>
        <taxon>Cnidaria</taxon>
        <taxon>Anthozoa</taxon>
        <taxon>Hexacorallia</taxon>
        <taxon>Scleractinia</taxon>
        <taxon>Astrocoeniina</taxon>
        <taxon>Pocilloporidae</taxon>
        <taxon>Pocillopora</taxon>
    </lineage>
</organism>
<evidence type="ECO:0000313" key="1">
    <source>
        <dbReference type="EMBL" id="RMX38285.1"/>
    </source>
</evidence>
<dbReference type="AlphaFoldDB" id="A0A3M6TA73"/>
<dbReference type="InterPro" id="IPR027417">
    <property type="entry name" value="P-loop_NTPase"/>
</dbReference>
<keyword evidence="2" id="KW-1185">Reference proteome</keyword>
<reference evidence="1 2" key="1">
    <citation type="journal article" date="2018" name="Sci. Rep.">
        <title>Comparative analysis of the Pocillopora damicornis genome highlights role of immune system in coral evolution.</title>
        <authorList>
            <person name="Cunning R."/>
            <person name="Bay R.A."/>
            <person name="Gillette P."/>
            <person name="Baker A.C."/>
            <person name="Traylor-Knowles N."/>
        </authorList>
    </citation>
    <scope>NUCLEOTIDE SEQUENCE [LARGE SCALE GENOMIC DNA]</scope>
    <source>
        <strain evidence="1">RSMAS</strain>
        <tissue evidence="1">Whole animal</tissue>
    </source>
</reference>
<dbReference type="EMBL" id="RCHS01004030">
    <property type="protein sequence ID" value="RMX38285.1"/>
    <property type="molecule type" value="Genomic_DNA"/>
</dbReference>
<dbReference type="Gene3D" id="3.40.50.300">
    <property type="entry name" value="P-loop containing nucleotide triphosphate hydrolases"/>
    <property type="match status" value="1"/>
</dbReference>
<dbReference type="OrthoDB" id="7470624at2759"/>
<sequence>MNMLGQEMFVWVDKQCRQATGLTDELFGGKLIILTPSTIDNITAFKDTVRLYYSNDEVAKYNFEKLSVLQQPIARINAQHSTAVAKKASADEMSGLEPVVFLAKGAHVMLTLNLWIYVVLCNGATGTVVEFIYAINQQPPDLPIAVIVMFDDYTGPSISNNIEQCVPICSITIMSDTLGTVNEKQQTPLKLAWAITIHKSQGLTLTNAWIDTGKNERTPGIFFCN</sequence>
<dbReference type="Proteomes" id="UP000275408">
    <property type="component" value="Unassembled WGS sequence"/>
</dbReference>
<accession>A0A3M6TA73</accession>
<evidence type="ECO:0000313" key="2">
    <source>
        <dbReference type="Proteomes" id="UP000275408"/>
    </source>
</evidence>
<dbReference type="PANTHER" id="PTHR47642">
    <property type="entry name" value="ATP-DEPENDENT DNA HELICASE"/>
    <property type="match status" value="1"/>
</dbReference>
<comment type="caution">
    <text evidence="1">The sequence shown here is derived from an EMBL/GenBank/DDBJ whole genome shotgun (WGS) entry which is preliminary data.</text>
</comment>